<comment type="caution">
    <text evidence="1">The sequence shown here is derived from an EMBL/GenBank/DDBJ whole genome shotgun (WGS) entry which is preliminary data.</text>
</comment>
<protein>
    <recommendedName>
        <fullName evidence="3">DUF3791 domain-containing protein</fullName>
    </recommendedName>
</protein>
<organism evidence="1 2">
    <name type="scientific">Parabacteroides faecalis</name>
    <dbReference type="NCBI Taxonomy" id="2924040"/>
    <lineage>
        <taxon>Bacteria</taxon>
        <taxon>Pseudomonadati</taxon>
        <taxon>Bacteroidota</taxon>
        <taxon>Bacteroidia</taxon>
        <taxon>Bacteroidales</taxon>
        <taxon>Tannerellaceae</taxon>
        <taxon>Parabacteroides</taxon>
    </lineage>
</organism>
<dbReference type="RefSeq" id="WP_243326276.1">
    <property type="nucleotide sequence ID" value="NZ_JAKZMM010000044.1"/>
</dbReference>
<reference evidence="1 2" key="1">
    <citation type="submission" date="2022-03" db="EMBL/GenBank/DDBJ databases">
        <title>Parabacteroides sp. nov. isolated from swine feces.</title>
        <authorList>
            <person name="Bak J.E."/>
        </authorList>
    </citation>
    <scope>NUCLEOTIDE SEQUENCE [LARGE SCALE GENOMIC DNA]</scope>
    <source>
        <strain evidence="1 2">AGMB00274</strain>
    </source>
</reference>
<dbReference type="EMBL" id="JAKZMM010000044">
    <property type="protein sequence ID" value="MCJ2381842.1"/>
    <property type="molecule type" value="Genomic_DNA"/>
</dbReference>
<proteinExistence type="predicted"/>
<name>A0ABT0C4A8_9BACT</name>
<keyword evidence="2" id="KW-1185">Reference proteome</keyword>
<sequence>MNKRMQYLVEGITKDIIAYLMEDYGYDLPTALKEFYNSETFAKLSDETTGLYIESSAYVYEILKEEIRFGKL</sequence>
<gene>
    <name evidence="1" type="ORF">MUN53_14715</name>
</gene>
<evidence type="ECO:0000313" key="1">
    <source>
        <dbReference type="EMBL" id="MCJ2381842.1"/>
    </source>
</evidence>
<dbReference type="Proteomes" id="UP001165444">
    <property type="component" value="Unassembled WGS sequence"/>
</dbReference>
<evidence type="ECO:0000313" key="2">
    <source>
        <dbReference type="Proteomes" id="UP001165444"/>
    </source>
</evidence>
<accession>A0ABT0C4A8</accession>
<evidence type="ECO:0008006" key="3">
    <source>
        <dbReference type="Google" id="ProtNLM"/>
    </source>
</evidence>